<protein>
    <recommendedName>
        <fullName evidence="3">histidine kinase</fullName>
        <ecNumber evidence="3">2.7.13.3</ecNumber>
    </recommendedName>
</protein>
<dbReference type="PROSITE" id="PS50109">
    <property type="entry name" value="HIS_KIN"/>
    <property type="match status" value="1"/>
</dbReference>
<dbReference type="InterPro" id="IPR013655">
    <property type="entry name" value="PAS_fold_3"/>
</dbReference>
<dbReference type="KEGG" id="slom:PXH66_22090"/>
<evidence type="ECO:0000256" key="3">
    <source>
        <dbReference type="ARBA" id="ARBA00012438"/>
    </source>
</evidence>
<keyword evidence="5 9" id="KW-0597">Phosphoprotein</keyword>
<evidence type="ECO:0000256" key="4">
    <source>
        <dbReference type="ARBA" id="ARBA00022475"/>
    </source>
</evidence>
<dbReference type="GO" id="GO:0005886">
    <property type="term" value="C:plasma membrane"/>
    <property type="evidence" value="ECO:0007669"/>
    <property type="project" value="UniProtKB-SubCell"/>
</dbReference>
<dbReference type="EMBL" id="CP119075">
    <property type="protein sequence ID" value="WED65049.1"/>
    <property type="molecule type" value="Genomic_DNA"/>
</dbReference>
<evidence type="ECO:0000256" key="5">
    <source>
        <dbReference type="ARBA" id="ARBA00022553"/>
    </source>
</evidence>
<dbReference type="PRINTS" id="PR00344">
    <property type="entry name" value="BCTRLSENSOR"/>
</dbReference>
<evidence type="ECO:0000256" key="10">
    <source>
        <dbReference type="SAM" id="Phobius"/>
    </source>
</evidence>
<sequence length="824" mass="90791">MPDLDQPLGTSPVSRNWPRSLPLQLCCAGLGYFLCASVSGYFATWAGLWSFFWLPAGWYLGLLIITPKRHWLHVVVATGLADAVFNVMGNPWPLSYLLIGHLGNSASAVLGAYLIERFVARPPTFAKIRELGWTIILGGALALLISASIGAALMVLANPSQSYGVRWLQWYAMDLLGVILLTPLMLVWTRSSPTWSRDFGPRFWVEGLALMAGMLITLSASFLYSWPKQAESIYLAMPFVIWSGIRFGRHGATLVILVAATITHVYATHGYGAIGSSTLSDFEKSAEMLVSIGVFTFVGLLPAIVYAAQRQSEARTRESEERYALAAQGSSAGIFDWDITSGAVYTSERCRQLLDYGPEHADAFPRDYGGFKSLIHSDDLGTMLTAMEDHFADPTAPFSVDLRMIPRAGEARWFTMRAAALCHPGERPHRLAGSIVDVTDRKNLEAQLQQAGKMELIGQLAGGVAHDFNNILAAMMLNLEMLEIDLPPEDENDATLTDLRALTKRAAKLTEQLLMFARRRHIEPKVFELNASLQECARMLQRLIPENIDFAVFFHPTELRVSAEASLIDQVVINICINACDAMPAGGRLRLSTSLVNYHTAIGNQAPESRDGDFCCIRIADNGHGMPPETIDRIFEPFFTTKEPGHGTGLGLASSHGIIVQHGGWIELDSTVGKGTEFRVYLPQCDLPPAETALANPEPIRTGTERVLLVEDDDSVRRASASIVRSLGYVVIEAPNADQALQLWNVQSGRFDLLLTDMVMPGRYSGLELGRRLRERQPQLKVLLSSGYSSEIMNAEALEEKDFAFIAKPFDRRTLANSMRALLD</sequence>
<dbReference type="InterPro" id="IPR011006">
    <property type="entry name" value="CheY-like_superfamily"/>
</dbReference>
<feature type="domain" description="Histidine kinase" evidence="11">
    <location>
        <begin position="463"/>
        <end position="686"/>
    </location>
</feature>
<evidence type="ECO:0000259" key="11">
    <source>
        <dbReference type="PROSITE" id="PS50109"/>
    </source>
</evidence>
<evidence type="ECO:0000313" key="14">
    <source>
        <dbReference type="EMBL" id="WED65049.1"/>
    </source>
</evidence>
<dbReference type="InterPro" id="IPR003594">
    <property type="entry name" value="HATPase_dom"/>
</dbReference>
<comment type="subcellular location">
    <subcellularLocation>
        <location evidence="2">Cell membrane</location>
        <topology evidence="2">Multi-pass membrane protein</topology>
    </subcellularLocation>
</comment>
<dbReference type="InterPro" id="IPR000014">
    <property type="entry name" value="PAS"/>
</dbReference>
<keyword evidence="15" id="KW-1185">Reference proteome</keyword>
<evidence type="ECO:0000256" key="9">
    <source>
        <dbReference type="PROSITE-ProRule" id="PRU00169"/>
    </source>
</evidence>
<dbReference type="Gene3D" id="3.40.50.2300">
    <property type="match status" value="1"/>
</dbReference>
<dbReference type="PANTHER" id="PTHR43065:SF42">
    <property type="entry name" value="TWO-COMPONENT SENSOR PPRA"/>
    <property type="match status" value="1"/>
</dbReference>
<feature type="transmembrane region" description="Helical" evidence="10">
    <location>
        <begin position="168"/>
        <end position="188"/>
    </location>
</feature>
<feature type="transmembrane region" description="Helical" evidence="10">
    <location>
        <begin position="94"/>
        <end position="115"/>
    </location>
</feature>
<dbReference type="SUPFAM" id="SSF55785">
    <property type="entry name" value="PYP-like sensor domain (PAS domain)"/>
    <property type="match status" value="1"/>
</dbReference>
<feature type="domain" description="PAC" evidence="13">
    <location>
        <begin position="398"/>
        <end position="450"/>
    </location>
</feature>
<evidence type="ECO:0000256" key="2">
    <source>
        <dbReference type="ARBA" id="ARBA00004651"/>
    </source>
</evidence>
<dbReference type="Proteomes" id="UP001218638">
    <property type="component" value="Chromosome"/>
</dbReference>
<dbReference type="SUPFAM" id="SSF55874">
    <property type="entry name" value="ATPase domain of HSP90 chaperone/DNA topoisomerase II/histidine kinase"/>
    <property type="match status" value="1"/>
</dbReference>
<dbReference type="Gene3D" id="3.30.450.20">
    <property type="entry name" value="PAS domain"/>
    <property type="match status" value="1"/>
</dbReference>
<dbReference type="SMART" id="SM00387">
    <property type="entry name" value="HATPase_c"/>
    <property type="match status" value="1"/>
</dbReference>
<evidence type="ECO:0000256" key="1">
    <source>
        <dbReference type="ARBA" id="ARBA00000085"/>
    </source>
</evidence>
<dbReference type="CDD" id="cd00082">
    <property type="entry name" value="HisKA"/>
    <property type="match status" value="1"/>
</dbReference>
<keyword evidence="7 10" id="KW-1133">Transmembrane helix</keyword>
<dbReference type="PROSITE" id="PS50110">
    <property type="entry name" value="RESPONSE_REGULATORY"/>
    <property type="match status" value="1"/>
</dbReference>
<keyword evidence="6 10" id="KW-0812">Transmembrane</keyword>
<gene>
    <name evidence="14" type="ORF">PXH66_22090</name>
</gene>
<feature type="transmembrane region" description="Helical" evidence="10">
    <location>
        <begin position="247"/>
        <end position="267"/>
    </location>
</feature>
<organism evidence="14 15">
    <name type="scientific">Synoicihabitans lomoniglobus</name>
    <dbReference type="NCBI Taxonomy" id="2909285"/>
    <lineage>
        <taxon>Bacteria</taxon>
        <taxon>Pseudomonadati</taxon>
        <taxon>Verrucomicrobiota</taxon>
        <taxon>Opitutia</taxon>
        <taxon>Opitutales</taxon>
        <taxon>Opitutaceae</taxon>
        <taxon>Synoicihabitans</taxon>
    </lineage>
</organism>
<dbReference type="Pfam" id="PF02518">
    <property type="entry name" value="HATPase_c"/>
    <property type="match status" value="1"/>
</dbReference>
<dbReference type="InterPro" id="IPR007895">
    <property type="entry name" value="MASE1"/>
</dbReference>
<evidence type="ECO:0000259" key="12">
    <source>
        <dbReference type="PROSITE" id="PS50110"/>
    </source>
</evidence>
<accession>A0AAE9ZXG5</accession>
<evidence type="ECO:0000256" key="7">
    <source>
        <dbReference type="ARBA" id="ARBA00022989"/>
    </source>
</evidence>
<dbReference type="RefSeq" id="WP_330929435.1">
    <property type="nucleotide sequence ID" value="NZ_CP119075.1"/>
</dbReference>
<feature type="transmembrane region" description="Helical" evidence="10">
    <location>
        <begin position="135"/>
        <end position="156"/>
    </location>
</feature>
<feature type="domain" description="Response regulatory" evidence="12">
    <location>
        <begin position="706"/>
        <end position="823"/>
    </location>
</feature>
<dbReference type="InterPro" id="IPR035965">
    <property type="entry name" value="PAS-like_dom_sf"/>
</dbReference>
<dbReference type="SMART" id="SM00388">
    <property type="entry name" value="HisKA"/>
    <property type="match status" value="1"/>
</dbReference>
<feature type="transmembrane region" description="Helical" evidence="10">
    <location>
        <begin position="21"/>
        <end position="42"/>
    </location>
</feature>
<evidence type="ECO:0000313" key="15">
    <source>
        <dbReference type="Proteomes" id="UP001218638"/>
    </source>
</evidence>
<keyword evidence="4" id="KW-1003">Cell membrane</keyword>
<name>A0AAE9ZXG5_9BACT</name>
<dbReference type="Gene3D" id="1.10.287.130">
    <property type="match status" value="1"/>
</dbReference>
<evidence type="ECO:0000259" key="13">
    <source>
        <dbReference type="PROSITE" id="PS50113"/>
    </source>
</evidence>
<reference evidence="14" key="1">
    <citation type="submission" date="2023-03" db="EMBL/GenBank/DDBJ databases">
        <title>Lomoglobus Profundus gen. nov., sp. nov., a novel member of the phylum Verrucomicrobia, isolated from deep-marine sediment of South China Sea.</title>
        <authorList>
            <person name="Ahmad T."/>
            <person name="Ishaq S.E."/>
            <person name="Wang F."/>
        </authorList>
    </citation>
    <scope>NUCLEOTIDE SEQUENCE</scope>
    <source>
        <strain evidence="14">LMO-M01</strain>
    </source>
</reference>
<dbReference type="Pfam" id="PF00072">
    <property type="entry name" value="Response_reg"/>
    <property type="match status" value="1"/>
</dbReference>
<dbReference type="GO" id="GO:0000155">
    <property type="term" value="F:phosphorelay sensor kinase activity"/>
    <property type="evidence" value="ECO:0007669"/>
    <property type="project" value="InterPro"/>
</dbReference>
<proteinExistence type="predicted"/>
<dbReference type="Pfam" id="PF05231">
    <property type="entry name" value="MASE1"/>
    <property type="match status" value="1"/>
</dbReference>
<dbReference type="SUPFAM" id="SSF52172">
    <property type="entry name" value="CheY-like"/>
    <property type="match status" value="1"/>
</dbReference>
<dbReference type="InterPro" id="IPR000700">
    <property type="entry name" value="PAS-assoc_C"/>
</dbReference>
<evidence type="ECO:0000256" key="6">
    <source>
        <dbReference type="ARBA" id="ARBA00022692"/>
    </source>
</evidence>
<dbReference type="InterPro" id="IPR003661">
    <property type="entry name" value="HisK_dim/P_dom"/>
</dbReference>
<dbReference type="InterPro" id="IPR004358">
    <property type="entry name" value="Sig_transdc_His_kin-like_C"/>
</dbReference>
<dbReference type="SUPFAM" id="SSF47384">
    <property type="entry name" value="Homodimeric domain of signal transducing histidine kinase"/>
    <property type="match status" value="1"/>
</dbReference>
<dbReference type="Pfam" id="PF08447">
    <property type="entry name" value="PAS_3"/>
    <property type="match status" value="1"/>
</dbReference>
<feature type="transmembrane region" description="Helical" evidence="10">
    <location>
        <begin position="48"/>
        <end position="66"/>
    </location>
</feature>
<feature type="modified residue" description="4-aspartylphosphate" evidence="9">
    <location>
        <position position="757"/>
    </location>
</feature>
<comment type="catalytic activity">
    <reaction evidence="1">
        <text>ATP + protein L-histidine = ADP + protein N-phospho-L-histidine.</text>
        <dbReference type="EC" id="2.7.13.3"/>
    </reaction>
</comment>
<dbReference type="InterPro" id="IPR001789">
    <property type="entry name" value="Sig_transdc_resp-reg_receiver"/>
</dbReference>
<dbReference type="AlphaFoldDB" id="A0AAE9ZXG5"/>
<dbReference type="InterPro" id="IPR036097">
    <property type="entry name" value="HisK_dim/P_sf"/>
</dbReference>
<dbReference type="Gene3D" id="3.30.565.10">
    <property type="entry name" value="Histidine kinase-like ATPase, C-terminal domain"/>
    <property type="match status" value="1"/>
</dbReference>
<dbReference type="EC" id="2.7.13.3" evidence="3"/>
<feature type="transmembrane region" description="Helical" evidence="10">
    <location>
        <begin position="288"/>
        <end position="308"/>
    </location>
</feature>
<dbReference type="InterPro" id="IPR005467">
    <property type="entry name" value="His_kinase_dom"/>
</dbReference>
<dbReference type="InterPro" id="IPR036890">
    <property type="entry name" value="HATPase_C_sf"/>
</dbReference>
<feature type="transmembrane region" description="Helical" evidence="10">
    <location>
        <begin position="208"/>
        <end position="227"/>
    </location>
</feature>
<dbReference type="Pfam" id="PF00512">
    <property type="entry name" value="HisKA"/>
    <property type="match status" value="1"/>
</dbReference>
<dbReference type="SMART" id="SM00448">
    <property type="entry name" value="REC"/>
    <property type="match status" value="1"/>
</dbReference>
<evidence type="ECO:0000256" key="8">
    <source>
        <dbReference type="ARBA" id="ARBA00023136"/>
    </source>
</evidence>
<dbReference type="PROSITE" id="PS50113">
    <property type="entry name" value="PAC"/>
    <property type="match status" value="1"/>
</dbReference>
<keyword evidence="8 10" id="KW-0472">Membrane</keyword>
<dbReference type="CDD" id="cd00130">
    <property type="entry name" value="PAS"/>
    <property type="match status" value="1"/>
</dbReference>
<dbReference type="PANTHER" id="PTHR43065">
    <property type="entry name" value="SENSOR HISTIDINE KINASE"/>
    <property type="match status" value="1"/>
</dbReference>